<feature type="transmembrane region" description="Helical" evidence="1">
    <location>
        <begin position="37"/>
        <end position="60"/>
    </location>
</feature>
<reference evidence="2 3" key="1">
    <citation type="journal article" date="2010" name="BMC Genomics">
        <title>Genome analysis and comparative genomics of a Giardia intestinalis assemblage E isolate.</title>
        <authorList>
            <person name="Jerlstrom-Hultqvist J."/>
            <person name="Franzen O."/>
            <person name="Ankarklev J."/>
            <person name="Xu F."/>
            <person name="Nohynkova E."/>
            <person name="Andersson J.O."/>
            <person name="Svard S.G."/>
            <person name="Andersson B."/>
        </authorList>
    </citation>
    <scope>NUCLEOTIDE SEQUENCE [LARGE SCALE GENOMIC DNA]</scope>
    <source>
        <strain evidence="2 3">P15</strain>
    </source>
</reference>
<evidence type="ECO:0000256" key="1">
    <source>
        <dbReference type="SAM" id="Phobius"/>
    </source>
</evidence>
<dbReference type="AlphaFoldDB" id="E1F6F3"/>
<evidence type="ECO:0000313" key="3">
    <source>
        <dbReference type="Proteomes" id="UP000008974"/>
    </source>
</evidence>
<proteinExistence type="predicted"/>
<dbReference type="OMA" id="DILMIAR"/>
<dbReference type="EMBL" id="ACVC01000198">
    <property type="protein sequence ID" value="EFO61981.1"/>
    <property type="molecule type" value="Genomic_DNA"/>
</dbReference>
<feature type="transmembrane region" description="Helical" evidence="1">
    <location>
        <begin position="170"/>
        <end position="190"/>
    </location>
</feature>
<keyword evidence="1" id="KW-0472">Membrane</keyword>
<feature type="transmembrane region" description="Helical" evidence="1">
    <location>
        <begin position="99"/>
        <end position="124"/>
    </location>
</feature>
<dbReference type="VEuPathDB" id="GiardiaDB:GLP15_522"/>
<comment type="caution">
    <text evidence="2">The sequence shown here is derived from an EMBL/GenBank/DDBJ whole genome shotgun (WGS) entry which is preliminary data.</text>
</comment>
<dbReference type="Proteomes" id="UP000008974">
    <property type="component" value="Unassembled WGS sequence"/>
</dbReference>
<keyword evidence="1" id="KW-0812">Transmembrane</keyword>
<organism evidence="2 3">
    <name type="scientific">Giardia intestinalis (strain P15)</name>
    <name type="common">Giardia lamblia</name>
    <dbReference type="NCBI Taxonomy" id="658858"/>
    <lineage>
        <taxon>Eukaryota</taxon>
        <taxon>Metamonada</taxon>
        <taxon>Diplomonadida</taxon>
        <taxon>Hexamitidae</taxon>
        <taxon>Giardiinae</taxon>
        <taxon>Giardia</taxon>
    </lineage>
</organism>
<sequence>MHTFYEQFGGTCSKKAAGVGARIAKSRDGRQGALQHILLAASMTLAASIGLLSTSTYFSLGKANPVSGLNSSDVDHLSNSIRFVISADITPTYNAILKLVGYLCIGIFLCAVVLLCLLFAYWVYILPSWNIFYNLGIAFVVTLEYLGISIHLSIISSPQINRIISFPRTVLFQAVSMATAIVLFIAASLFSDTMHK</sequence>
<evidence type="ECO:0000313" key="2">
    <source>
        <dbReference type="EMBL" id="EFO61981.1"/>
    </source>
</evidence>
<feature type="transmembrane region" description="Helical" evidence="1">
    <location>
        <begin position="131"/>
        <end position="150"/>
    </location>
</feature>
<dbReference type="OrthoDB" id="10259382at2759"/>
<protein>
    <submittedName>
        <fullName evidence="2">Uncharacterized protein</fullName>
    </submittedName>
</protein>
<accession>E1F6F3</accession>
<name>E1F6F3_GIAIA</name>
<keyword evidence="1" id="KW-1133">Transmembrane helix</keyword>
<gene>
    <name evidence="2" type="ORF">GLP15_522</name>
</gene>